<evidence type="ECO:0000256" key="1">
    <source>
        <dbReference type="SAM" id="Phobius"/>
    </source>
</evidence>
<evidence type="ECO:0000313" key="2">
    <source>
        <dbReference type="EMBL" id="AIJ45102.1"/>
    </source>
</evidence>
<feature type="transmembrane region" description="Helical" evidence="1">
    <location>
        <begin position="82"/>
        <end position="101"/>
    </location>
</feature>
<gene>
    <name evidence="2" type="ORF">O987_04690</name>
</gene>
<name>A0A076PP29_COMTE</name>
<keyword evidence="1" id="KW-0472">Membrane</keyword>
<dbReference type="EMBL" id="CP006704">
    <property type="protein sequence ID" value="AIJ45102.1"/>
    <property type="molecule type" value="Genomic_DNA"/>
</dbReference>
<protein>
    <submittedName>
        <fullName evidence="2">Uncharacterized protein</fullName>
    </submittedName>
</protein>
<feature type="transmembrane region" description="Helical" evidence="1">
    <location>
        <begin position="15"/>
        <end position="34"/>
    </location>
</feature>
<accession>A0A076PP29</accession>
<keyword evidence="1" id="KW-1133">Transmembrane helix</keyword>
<dbReference type="Proteomes" id="UP000028782">
    <property type="component" value="Chromosome"/>
</dbReference>
<dbReference type="KEGG" id="ctes:O987_04690"/>
<reference evidence="2 3" key="1">
    <citation type="journal article" date="2014" name="Genome Announc.">
        <title>Complete Genome Sequence of Polychlorinated Biphenyl Degrader Comamonas testosteroni TK102 (NBRC 109938).</title>
        <authorList>
            <person name="Fukuda K."/>
            <person name="Hosoyama A."/>
            <person name="Tsuchikane K."/>
            <person name="Ohji S."/>
            <person name="Yamazoe A."/>
            <person name="Fujita N."/>
            <person name="Shintani M."/>
            <person name="Kimbara K."/>
        </authorList>
    </citation>
    <scope>NUCLEOTIDE SEQUENCE [LARGE SCALE GENOMIC DNA]</scope>
    <source>
        <strain evidence="2">TK102</strain>
    </source>
</reference>
<dbReference type="HOGENOM" id="CLU_2205572_0_0_4"/>
<dbReference type="AlphaFoldDB" id="A0A076PP29"/>
<dbReference type="RefSeq" id="WP_003058311.1">
    <property type="nucleotide sequence ID" value="NZ_CP006704.1"/>
</dbReference>
<sequence>MQEKQPPQDFVQRHWPWLIGFLCAYSVLVAVLFWQASQSWLIYALATLWTAWAIRAYGKCQSFHVSPGLSAQAGDSMLRRRVLLGASICLHCGFTAMAVYGRLRELS</sequence>
<organism evidence="2 3">
    <name type="scientific">Comamonas testosteroni TK102</name>
    <dbReference type="NCBI Taxonomy" id="1392005"/>
    <lineage>
        <taxon>Bacteria</taxon>
        <taxon>Pseudomonadati</taxon>
        <taxon>Pseudomonadota</taxon>
        <taxon>Betaproteobacteria</taxon>
        <taxon>Burkholderiales</taxon>
        <taxon>Comamonadaceae</taxon>
        <taxon>Comamonas</taxon>
    </lineage>
</organism>
<evidence type="ECO:0000313" key="3">
    <source>
        <dbReference type="Proteomes" id="UP000028782"/>
    </source>
</evidence>
<proteinExistence type="predicted"/>
<keyword evidence="1" id="KW-0812">Transmembrane</keyword>